<organism evidence="2 3">
    <name type="scientific">Acidovorax soli</name>
    <dbReference type="NCBI Taxonomy" id="592050"/>
    <lineage>
        <taxon>Bacteria</taxon>
        <taxon>Pseudomonadati</taxon>
        <taxon>Pseudomonadota</taxon>
        <taxon>Betaproteobacteria</taxon>
        <taxon>Burkholderiales</taxon>
        <taxon>Comamonadaceae</taxon>
        <taxon>Acidovorax</taxon>
    </lineage>
</organism>
<dbReference type="PANTHER" id="PTHR46310:SF7">
    <property type="entry name" value="AMIDASE 1"/>
    <property type="match status" value="1"/>
</dbReference>
<gene>
    <name evidence="2" type="ORF">HNP48_000333</name>
</gene>
<evidence type="ECO:0000259" key="1">
    <source>
        <dbReference type="Pfam" id="PF01425"/>
    </source>
</evidence>
<dbReference type="InterPro" id="IPR023631">
    <property type="entry name" value="Amidase_dom"/>
</dbReference>
<accession>A0A7X0U7G4</accession>
<dbReference type="Gene3D" id="3.90.1300.10">
    <property type="entry name" value="Amidase signature (AS) domain"/>
    <property type="match status" value="1"/>
</dbReference>
<comment type="caution">
    <text evidence="2">The sequence shown here is derived from an EMBL/GenBank/DDBJ whole genome shotgun (WGS) entry which is preliminary data.</text>
</comment>
<dbReference type="Pfam" id="PF01425">
    <property type="entry name" value="Amidase"/>
    <property type="match status" value="1"/>
</dbReference>
<reference evidence="2 3" key="1">
    <citation type="submission" date="2020-08" db="EMBL/GenBank/DDBJ databases">
        <title>Functional genomics of gut bacteria from endangered species of beetles.</title>
        <authorList>
            <person name="Carlos-Shanley C."/>
        </authorList>
    </citation>
    <scope>NUCLEOTIDE SEQUENCE [LARGE SCALE GENOMIC DNA]</scope>
    <source>
        <strain evidence="2 3">S00198</strain>
    </source>
</reference>
<dbReference type="GO" id="GO:0004040">
    <property type="term" value="F:amidase activity"/>
    <property type="evidence" value="ECO:0007669"/>
    <property type="project" value="UniProtKB-EC"/>
</dbReference>
<dbReference type="SUPFAM" id="SSF75304">
    <property type="entry name" value="Amidase signature (AS) enzymes"/>
    <property type="match status" value="1"/>
</dbReference>
<proteinExistence type="predicted"/>
<dbReference type="RefSeq" id="WP_184855109.1">
    <property type="nucleotide sequence ID" value="NZ_JACHLK010000001.1"/>
</dbReference>
<dbReference type="AlphaFoldDB" id="A0A7X0U7G4"/>
<dbReference type="InterPro" id="IPR036928">
    <property type="entry name" value="AS_sf"/>
</dbReference>
<dbReference type="EC" id="3.5.1.4" evidence="2"/>
<sequence>MQTPSPARPGLPFIDTVQAWVPHGHFTLDGAPAGPLAGLRFAAKDVFDVAGHPTGAGNPAWLASHPVPTRHSALVQQVLDTGATLCGKVITDELAYSIHGHNRHYGMPLNSAAPERIPGGSSSGSVAAVAARLVDFALGTDTGGSTRVPASYCGVWGLRTTHGLVPRAGLVPLHESFDTATWFAHDAGTFERVAQALLPATPFSATRALLLQDAAAEADAEVAALLPQVADVLATLLPQGWAMATAAQGSSLENWRRHYVAWGAYEAWHAHGRWITQHAPGFDEAIAGRWQAASQVTADAADDAFNAGLAARAQVRALVNAGAVLVVPSAASVAPLRSAGGPEIDAIRARTLRICCIAGLAGLPQVSLPLATAGGLPAGVSLIGPARSDLALVRLAVQAWRTWQGLQDGAR</sequence>
<evidence type="ECO:0000313" key="2">
    <source>
        <dbReference type="EMBL" id="MBB6557669.1"/>
    </source>
</evidence>
<dbReference type="PANTHER" id="PTHR46310">
    <property type="entry name" value="AMIDASE 1"/>
    <property type="match status" value="1"/>
</dbReference>
<protein>
    <submittedName>
        <fullName evidence="2">Amidase</fullName>
        <ecNumber evidence="2">3.5.1.4</ecNumber>
    </submittedName>
</protein>
<keyword evidence="3" id="KW-1185">Reference proteome</keyword>
<evidence type="ECO:0000313" key="3">
    <source>
        <dbReference type="Proteomes" id="UP000575083"/>
    </source>
</evidence>
<name>A0A7X0U7G4_9BURK</name>
<feature type="domain" description="Amidase" evidence="1">
    <location>
        <begin position="30"/>
        <end position="392"/>
    </location>
</feature>
<dbReference type="NCBIfam" id="NF006169">
    <property type="entry name" value="PRK08310.1"/>
    <property type="match status" value="1"/>
</dbReference>
<dbReference type="Proteomes" id="UP000575083">
    <property type="component" value="Unassembled WGS sequence"/>
</dbReference>
<keyword evidence="2" id="KW-0378">Hydrolase</keyword>
<dbReference type="EMBL" id="JACHLK010000001">
    <property type="protein sequence ID" value="MBB6557669.1"/>
    <property type="molecule type" value="Genomic_DNA"/>
</dbReference>